<evidence type="ECO:0000256" key="1">
    <source>
        <dbReference type="ARBA" id="ARBA00022801"/>
    </source>
</evidence>
<dbReference type="InterPro" id="IPR001087">
    <property type="entry name" value="GDSL"/>
</dbReference>
<gene>
    <name evidence="3" type="ORF">GCM10010970_14770</name>
</gene>
<dbReference type="PROSITE" id="PS51257">
    <property type="entry name" value="PROKAR_LIPOPROTEIN"/>
    <property type="match status" value="1"/>
</dbReference>
<dbReference type="PANTHER" id="PTHR45648">
    <property type="entry name" value="GDSL LIPASE/ACYLHYDROLASE FAMILY PROTEIN (AFU_ORTHOLOGUE AFUA_4G14700)"/>
    <property type="match status" value="1"/>
</dbReference>
<protein>
    <submittedName>
        <fullName evidence="3">Acylhydrolase</fullName>
    </submittedName>
</protein>
<keyword evidence="2" id="KW-0732">Signal</keyword>
<keyword evidence="1" id="KW-0378">Hydrolase</keyword>
<feature type="chain" id="PRO_5045472858" evidence="2">
    <location>
        <begin position="20"/>
        <end position="405"/>
    </location>
</feature>
<accession>A0ABQ2P7J7</accession>
<dbReference type="Gene3D" id="3.40.50.1110">
    <property type="entry name" value="SGNH hydrolase"/>
    <property type="match status" value="1"/>
</dbReference>
<evidence type="ECO:0000313" key="4">
    <source>
        <dbReference type="Proteomes" id="UP000637267"/>
    </source>
</evidence>
<keyword evidence="4" id="KW-1185">Reference proteome</keyword>
<dbReference type="Proteomes" id="UP000637267">
    <property type="component" value="Unassembled WGS sequence"/>
</dbReference>
<comment type="caution">
    <text evidence="3">The sequence shown here is derived from an EMBL/GenBank/DDBJ whole genome shotgun (WGS) entry which is preliminary data.</text>
</comment>
<dbReference type="RefSeq" id="WP_188703646.1">
    <property type="nucleotide sequence ID" value="NZ_BMLX01000002.1"/>
</dbReference>
<dbReference type="EMBL" id="BMLX01000002">
    <property type="protein sequence ID" value="GGP20347.1"/>
    <property type="molecule type" value="Genomic_DNA"/>
</dbReference>
<evidence type="ECO:0000256" key="2">
    <source>
        <dbReference type="SAM" id="SignalP"/>
    </source>
</evidence>
<reference evidence="4" key="1">
    <citation type="journal article" date="2019" name="Int. J. Syst. Evol. Microbiol.">
        <title>The Global Catalogue of Microorganisms (GCM) 10K type strain sequencing project: providing services to taxonomists for standard genome sequencing and annotation.</title>
        <authorList>
            <consortium name="The Broad Institute Genomics Platform"/>
            <consortium name="The Broad Institute Genome Sequencing Center for Infectious Disease"/>
            <person name="Wu L."/>
            <person name="Ma J."/>
        </authorList>
    </citation>
    <scope>NUCLEOTIDE SEQUENCE [LARGE SCALE GENOMIC DNA]</scope>
    <source>
        <strain evidence="4">CGMCC 1.8859</strain>
    </source>
</reference>
<name>A0ABQ2P7J7_9NEIS</name>
<dbReference type="InterPro" id="IPR051058">
    <property type="entry name" value="GDSL_Est/Lipase"/>
</dbReference>
<organism evidence="3 4">
    <name type="scientific">Silvimonas iriomotensis</name>
    <dbReference type="NCBI Taxonomy" id="449662"/>
    <lineage>
        <taxon>Bacteria</taxon>
        <taxon>Pseudomonadati</taxon>
        <taxon>Pseudomonadota</taxon>
        <taxon>Betaproteobacteria</taxon>
        <taxon>Neisseriales</taxon>
        <taxon>Chitinibacteraceae</taxon>
        <taxon>Silvimonas</taxon>
    </lineage>
</organism>
<feature type="signal peptide" evidence="2">
    <location>
        <begin position="1"/>
        <end position="19"/>
    </location>
</feature>
<dbReference type="Pfam" id="PF00657">
    <property type="entry name" value="Lipase_GDSL"/>
    <property type="match status" value="1"/>
</dbReference>
<dbReference type="PANTHER" id="PTHR45648:SF5">
    <property type="entry name" value="OS04G0577300 PROTEIN"/>
    <property type="match status" value="1"/>
</dbReference>
<dbReference type="InterPro" id="IPR036514">
    <property type="entry name" value="SGNH_hydro_sf"/>
</dbReference>
<proteinExistence type="predicted"/>
<sequence>MRTQGIGALSALAAAVLLAACGGGSDGGHDFDSNNATQTQTHIKQVVVFGDSLNDVGTYNPTTIALTTAGPNPPSPGLAFTTKPGAPWTSYVALAYNFYLQPYQRVDFGLPAVPYKGPGQVVTLGGTDYAQGGATVMTDPANGGIVNTTVGSSTVPLQEATALSVKTQIDLYLAATPAFSSSQLVLIDGGANDILNYFQNQTNLIQLLGAIGAASGDTTTATAVVTAFGKTTADNMVAQLQRLPGAGATNVVYANVPDIGATPFAGVVQAGLATQLPSTPYAGLAPFIGDMPALMTAMVKAYNDEVAAGIASTKIITFDANALLKSVQASPSTYGMINVTSPACTSETTPGDASTLTSLICTASTLTPGATDSNYLFADYVHPTNGAHKIWASAVLKQIQPLIPQ</sequence>
<dbReference type="SUPFAM" id="SSF52266">
    <property type="entry name" value="SGNH hydrolase"/>
    <property type="match status" value="1"/>
</dbReference>
<evidence type="ECO:0000313" key="3">
    <source>
        <dbReference type="EMBL" id="GGP20347.1"/>
    </source>
</evidence>